<dbReference type="EMBL" id="BMKB01000011">
    <property type="protein sequence ID" value="GGA64133.1"/>
    <property type="molecule type" value="Genomic_DNA"/>
</dbReference>
<dbReference type="Proteomes" id="UP000596977">
    <property type="component" value="Unassembled WGS sequence"/>
</dbReference>
<accession>A0A916RPR8</accession>
<name>A0A916RPR8_9HYPH</name>
<comment type="caution">
    <text evidence="1">The sequence shown here is derived from an EMBL/GenBank/DDBJ whole genome shotgun (WGS) entry which is preliminary data.</text>
</comment>
<organism evidence="1 2">
    <name type="scientific">Pelagibacterium lentulum</name>
    <dbReference type="NCBI Taxonomy" id="2029865"/>
    <lineage>
        <taxon>Bacteria</taxon>
        <taxon>Pseudomonadati</taxon>
        <taxon>Pseudomonadota</taxon>
        <taxon>Alphaproteobacteria</taxon>
        <taxon>Hyphomicrobiales</taxon>
        <taxon>Devosiaceae</taxon>
        <taxon>Pelagibacterium</taxon>
    </lineage>
</organism>
<sequence>MQTMTQEPEIVGRGAAEQAVRELARKHKVSVSRSGLDDWADQITRLADDNVTLDEIEELIVALRRAGVADGVELTHLHSRYLDEREAPDDRSCR</sequence>
<protein>
    <submittedName>
        <fullName evidence="1">Uncharacterized protein</fullName>
    </submittedName>
</protein>
<dbReference type="AlphaFoldDB" id="A0A916RPR8"/>
<evidence type="ECO:0000313" key="2">
    <source>
        <dbReference type="Proteomes" id="UP000596977"/>
    </source>
</evidence>
<reference evidence="1 2" key="1">
    <citation type="journal article" date="2014" name="Int. J. Syst. Evol. Microbiol.">
        <title>Complete genome sequence of Corynebacterium casei LMG S-19264T (=DSM 44701T), isolated from a smear-ripened cheese.</title>
        <authorList>
            <consortium name="US DOE Joint Genome Institute (JGI-PGF)"/>
            <person name="Walter F."/>
            <person name="Albersmeier A."/>
            <person name="Kalinowski J."/>
            <person name="Ruckert C."/>
        </authorList>
    </citation>
    <scope>NUCLEOTIDE SEQUENCE [LARGE SCALE GENOMIC DNA]</scope>
    <source>
        <strain evidence="1 2">CGMCC 1.15896</strain>
    </source>
</reference>
<gene>
    <name evidence="1" type="ORF">GCM10011499_38210</name>
</gene>
<keyword evidence="2" id="KW-1185">Reference proteome</keyword>
<evidence type="ECO:0000313" key="1">
    <source>
        <dbReference type="EMBL" id="GGA64133.1"/>
    </source>
</evidence>
<proteinExistence type="predicted"/>
<dbReference type="RefSeq" id="WP_244640907.1">
    <property type="nucleotide sequence ID" value="NZ_BMKB01000011.1"/>
</dbReference>